<dbReference type="GO" id="GO:0005829">
    <property type="term" value="C:cytosol"/>
    <property type="evidence" value="ECO:0007669"/>
    <property type="project" value="TreeGrafter"/>
</dbReference>
<accession>C1D9Z1</accession>
<dbReference type="InterPro" id="IPR000845">
    <property type="entry name" value="Nucleoside_phosphorylase_d"/>
</dbReference>
<dbReference type="AlphaFoldDB" id="C1D9Z1"/>
<dbReference type="HOGENOM" id="CLU_031248_3_1_4"/>
<evidence type="ECO:0000259" key="1">
    <source>
        <dbReference type="Pfam" id="PF01048"/>
    </source>
</evidence>
<dbReference type="KEGG" id="lhk:LHK_00108"/>
<dbReference type="SUPFAM" id="SSF53167">
    <property type="entry name" value="Purine and uridine phosphorylases"/>
    <property type="match status" value="1"/>
</dbReference>
<evidence type="ECO:0000313" key="2">
    <source>
        <dbReference type="EMBL" id="ACO73104.1"/>
    </source>
</evidence>
<dbReference type="EMBL" id="CP001154">
    <property type="protein sequence ID" value="ACO73104.1"/>
    <property type="molecule type" value="Genomic_DNA"/>
</dbReference>
<keyword evidence="3" id="KW-1185">Reference proteome</keyword>
<gene>
    <name evidence="2" type="ordered locus">LHK_00108</name>
</gene>
<proteinExistence type="predicted"/>
<feature type="domain" description="Nucleoside phosphorylase" evidence="1">
    <location>
        <begin position="25"/>
        <end position="187"/>
    </location>
</feature>
<name>C1D9Z1_LARHH</name>
<dbReference type="Pfam" id="PF01048">
    <property type="entry name" value="PNP_UDP_1"/>
    <property type="match status" value="1"/>
</dbReference>
<dbReference type="PANTHER" id="PTHR46832:SF2">
    <property type="entry name" value="FUTALOSINE HYDROLASE"/>
    <property type="match status" value="1"/>
</dbReference>
<dbReference type="Gene3D" id="3.40.50.1580">
    <property type="entry name" value="Nucleoside phosphorylase domain"/>
    <property type="match status" value="1"/>
</dbReference>
<evidence type="ECO:0000313" key="3">
    <source>
        <dbReference type="Proteomes" id="UP000002010"/>
    </source>
</evidence>
<dbReference type="STRING" id="557598.LHK_00108"/>
<sequence>MKIEILFPTPTEARDFHRFGVGTHVSGVGIAATAYSTLKIIQSRQPDWLILAGVAGVYPHAGLKVGEVVLVESEVEGDLGFFTPDGFTHLAHLPIDMEFERRHTLACPHLPAAAPFATARSMTLNAALAPFVDASQVEIENMEGGAFFHVCQQERVRFLELRAISNVVRLGHDDWDVDGAVQALTRGLHQLVDHLQDTQ</sequence>
<dbReference type="GO" id="GO:0019284">
    <property type="term" value="P:L-methionine salvage from S-adenosylmethionine"/>
    <property type="evidence" value="ECO:0007669"/>
    <property type="project" value="TreeGrafter"/>
</dbReference>
<reference evidence="2 3" key="1">
    <citation type="journal article" date="2009" name="PLoS Genet.">
        <title>The complete genome and proteome of Laribacter hongkongensis reveal potential mechanisms for adaptations to different temperatures and habitats.</title>
        <authorList>
            <person name="Woo P.C."/>
            <person name="Lau S.K."/>
            <person name="Tse H."/>
            <person name="Teng J.L."/>
            <person name="Curreem S.O."/>
            <person name="Tsang A.K."/>
            <person name="Fan R.Y."/>
            <person name="Wong G.K."/>
            <person name="Huang Y."/>
            <person name="Loman N.J."/>
            <person name="Snyder L.A."/>
            <person name="Cai J.J."/>
            <person name="Huang J.D."/>
            <person name="Mak W."/>
            <person name="Pallen M.J."/>
            <person name="Lok S."/>
            <person name="Yuen K.Y."/>
        </authorList>
    </citation>
    <scope>NUCLEOTIDE SEQUENCE [LARGE SCALE GENOMIC DNA]</scope>
    <source>
        <strain evidence="2 3">HLHK9</strain>
    </source>
</reference>
<organism evidence="2 3">
    <name type="scientific">Laribacter hongkongensis (strain HLHK9)</name>
    <dbReference type="NCBI Taxonomy" id="557598"/>
    <lineage>
        <taxon>Bacteria</taxon>
        <taxon>Pseudomonadati</taxon>
        <taxon>Pseudomonadota</taxon>
        <taxon>Betaproteobacteria</taxon>
        <taxon>Neisseriales</taxon>
        <taxon>Aquaspirillaceae</taxon>
        <taxon>Laribacter</taxon>
    </lineage>
</organism>
<dbReference type="GO" id="GO:0009116">
    <property type="term" value="P:nucleoside metabolic process"/>
    <property type="evidence" value="ECO:0007669"/>
    <property type="project" value="InterPro"/>
</dbReference>
<dbReference type="GO" id="GO:0008782">
    <property type="term" value="F:adenosylhomocysteine nucleosidase activity"/>
    <property type="evidence" value="ECO:0007669"/>
    <property type="project" value="TreeGrafter"/>
</dbReference>
<dbReference type="PANTHER" id="PTHR46832">
    <property type="entry name" value="5'-METHYLTHIOADENOSINE/S-ADENOSYLHOMOCYSTEINE NUCLEOSIDASE"/>
    <property type="match status" value="1"/>
</dbReference>
<dbReference type="GO" id="GO:0008930">
    <property type="term" value="F:methylthioadenosine nucleosidase activity"/>
    <property type="evidence" value="ECO:0007669"/>
    <property type="project" value="TreeGrafter"/>
</dbReference>
<dbReference type="Proteomes" id="UP000002010">
    <property type="component" value="Chromosome"/>
</dbReference>
<dbReference type="InterPro" id="IPR035994">
    <property type="entry name" value="Nucleoside_phosphorylase_sf"/>
</dbReference>
<dbReference type="eggNOG" id="COG0775">
    <property type="taxonomic scope" value="Bacteria"/>
</dbReference>
<dbReference type="RefSeq" id="WP_012695599.1">
    <property type="nucleotide sequence ID" value="NC_012559.1"/>
</dbReference>
<protein>
    <submittedName>
        <fullName evidence="2">Family 1 phosphorylase-like purine phosphorylase</fullName>
    </submittedName>
</protein>